<proteinExistence type="predicted"/>
<dbReference type="InterPro" id="IPR045447">
    <property type="entry name" value="DUF6501"/>
</dbReference>
<protein>
    <submittedName>
        <fullName evidence="1">Uncharacterized protein</fullName>
    </submittedName>
</protein>
<reference evidence="1 2" key="1">
    <citation type="submission" date="2021-03" db="EMBL/GenBank/DDBJ databases">
        <title>Genomic Encyclopedia of Type Strains, Phase IV (KMG-IV): sequencing the most valuable type-strain genomes for metagenomic binning, comparative biology and taxonomic classification.</title>
        <authorList>
            <person name="Goeker M."/>
        </authorList>
    </citation>
    <scope>NUCLEOTIDE SEQUENCE [LARGE SCALE GENOMIC DNA]</scope>
    <source>
        <strain evidence="1 2">DSM 25790</strain>
    </source>
</reference>
<dbReference type="EMBL" id="JAGIKX010000001">
    <property type="protein sequence ID" value="MBP2256321.1"/>
    <property type="molecule type" value="Genomic_DNA"/>
</dbReference>
<sequence length="71" mass="8578">MIHLNWENTETIKQIECVHTDAKRFIVHNKLTPGKIYDVKNETDEFYFIIDNSKRIGGYLKDYFKELKNNR</sequence>
<evidence type="ECO:0000313" key="2">
    <source>
        <dbReference type="Proteomes" id="UP001519294"/>
    </source>
</evidence>
<keyword evidence="2" id="KW-1185">Reference proteome</keyword>
<name>A0ABS4S5I2_9BACI</name>
<dbReference type="RefSeq" id="WP_029271186.1">
    <property type="nucleotide sequence ID" value="NZ_JAGIKX010000001.1"/>
</dbReference>
<dbReference type="Proteomes" id="UP001519294">
    <property type="component" value="Unassembled WGS sequence"/>
</dbReference>
<accession>A0ABS4S5I2</accession>
<organism evidence="1 2">
    <name type="scientific">Virgibacillus alimentarius</name>
    <dbReference type="NCBI Taxonomy" id="698769"/>
    <lineage>
        <taxon>Bacteria</taxon>
        <taxon>Bacillati</taxon>
        <taxon>Bacillota</taxon>
        <taxon>Bacilli</taxon>
        <taxon>Bacillales</taxon>
        <taxon>Bacillaceae</taxon>
        <taxon>Virgibacillus</taxon>
    </lineage>
</organism>
<dbReference type="Pfam" id="PF20111">
    <property type="entry name" value="DUF6501"/>
    <property type="match status" value="1"/>
</dbReference>
<gene>
    <name evidence="1" type="ORF">J2Z81_000253</name>
</gene>
<evidence type="ECO:0000313" key="1">
    <source>
        <dbReference type="EMBL" id="MBP2256321.1"/>
    </source>
</evidence>
<comment type="caution">
    <text evidence="1">The sequence shown here is derived from an EMBL/GenBank/DDBJ whole genome shotgun (WGS) entry which is preliminary data.</text>
</comment>